<evidence type="ECO:0000313" key="4">
    <source>
        <dbReference type="Proteomes" id="UP000297299"/>
    </source>
</evidence>
<dbReference type="EMBL" id="PHWZ01000584">
    <property type="protein sequence ID" value="TEY35499.1"/>
    <property type="molecule type" value="Genomic_DNA"/>
</dbReference>
<keyword evidence="2" id="KW-1133">Transmembrane helix</keyword>
<dbReference type="AlphaFoldDB" id="A0A4Y8CLG9"/>
<accession>A0A4Y8CLG9</accession>
<feature type="compositionally biased region" description="Acidic residues" evidence="1">
    <location>
        <begin position="45"/>
        <end position="54"/>
    </location>
</feature>
<sequence>MSTIGIRQRRGESSTSTYATARRSFGEWPEPWQDNSLVPGTWGETAEEDQEPAETPDPPSDVSESSSHISTGEEKRRKIEEKFERFVAEEALQQKIDLNTLPLTIGIPDSKVHKSTSTPGTWTETRENKFYVYKAPQRVSFFKPWSWQFPRWKSASTETTKTVGEGHYRAHKERPRQAPKNVPNSSLLMFWTWHWQAPKPVSWIPIYPSHYPEKDDPELKIFIAYKCGHRFPTRMISGPTWTASSPTFLFSPSSPFTPNTPTFTRSGSTSGHPHIKPLPTLQIETLRAAARQEGVKNIISPENYICPNCFIRWQFYVGLYSTVTIWAVFGWFCCFVWPYTWWATTETGEPQRYVFVAQFDNHRERSYSDQAMVGFLTMIFGVCVGIYWKSILKWVWPKKREEVTRR</sequence>
<feature type="transmembrane region" description="Helical" evidence="2">
    <location>
        <begin position="317"/>
        <end position="339"/>
    </location>
</feature>
<evidence type="ECO:0000313" key="3">
    <source>
        <dbReference type="EMBL" id="TEY35499.1"/>
    </source>
</evidence>
<dbReference type="Proteomes" id="UP000297299">
    <property type="component" value="Unassembled WGS sequence"/>
</dbReference>
<comment type="caution">
    <text evidence="3">The sequence shown here is derived from an EMBL/GenBank/DDBJ whole genome shotgun (WGS) entry which is preliminary data.</text>
</comment>
<feature type="transmembrane region" description="Helical" evidence="2">
    <location>
        <begin position="371"/>
        <end position="396"/>
    </location>
</feature>
<dbReference type="OrthoDB" id="3558580at2759"/>
<feature type="compositionally biased region" description="Low complexity" evidence="1">
    <location>
        <begin position="13"/>
        <end position="23"/>
    </location>
</feature>
<organism evidence="3 4">
    <name type="scientific">Botryotinia calthae</name>
    <dbReference type="NCBI Taxonomy" id="38488"/>
    <lineage>
        <taxon>Eukaryota</taxon>
        <taxon>Fungi</taxon>
        <taxon>Dikarya</taxon>
        <taxon>Ascomycota</taxon>
        <taxon>Pezizomycotina</taxon>
        <taxon>Leotiomycetes</taxon>
        <taxon>Helotiales</taxon>
        <taxon>Sclerotiniaceae</taxon>
        <taxon>Botryotinia</taxon>
    </lineage>
</organism>
<name>A0A4Y8CLG9_9HELO</name>
<feature type="region of interest" description="Disordered" evidence="1">
    <location>
        <begin position="1"/>
        <end position="77"/>
    </location>
</feature>
<evidence type="ECO:0000256" key="2">
    <source>
        <dbReference type="SAM" id="Phobius"/>
    </source>
</evidence>
<keyword evidence="2" id="KW-0472">Membrane</keyword>
<proteinExistence type="predicted"/>
<keyword evidence="4" id="KW-1185">Reference proteome</keyword>
<reference evidence="3 4" key="1">
    <citation type="submission" date="2017-11" db="EMBL/GenBank/DDBJ databases">
        <title>Comparative genomics of Botrytis spp.</title>
        <authorList>
            <person name="Valero-Jimenez C.A."/>
            <person name="Tapia P."/>
            <person name="Veloso J."/>
            <person name="Silva-Moreno E."/>
            <person name="Staats M."/>
            <person name="Valdes J.H."/>
            <person name="Van Kan J.A.L."/>
        </authorList>
    </citation>
    <scope>NUCLEOTIDE SEQUENCE [LARGE SCALE GENOMIC DNA]</scope>
    <source>
        <strain evidence="3 4">MUCL2830</strain>
    </source>
</reference>
<protein>
    <submittedName>
        <fullName evidence="3">Uncharacterized protein</fullName>
    </submittedName>
</protein>
<keyword evidence="2" id="KW-0812">Transmembrane</keyword>
<evidence type="ECO:0000256" key="1">
    <source>
        <dbReference type="SAM" id="MobiDB-lite"/>
    </source>
</evidence>
<feature type="compositionally biased region" description="Low complexity" evidence="1">
    <location>
        <begin position="60"/>
        <end position="70"/>
    </location>
</feature>
<gene>
    <name evidence="3" type="ORF">BOTCAL_0587g00070</name>
</gene>